<sequence>MRAGESSGLRTSYSPEQLLYRVHLKGAKSKKLPPFLPPPLPLPQVKTTHAFDYSTISSLLQQHCPPMSQQNPQQYNREVNGQHGERGGGRDQMEKLKKQSQHTRTPIQSSVKQSRADEVPNHSTLLPPSHLPVSARLWVHRDGSSQLQHSTLRNNVAARTAFDSGSSCGSLETCHQELQLQVLRFNALITSSCLPAHAHVGGCFQ</sequence>
<evidence type="ECO:0000313" key="2">
    <source>
        <dbReference type="EMBL" id="CAB1431528.1"/>
    </source>
</evidence>
<feature type="region of interest" description="Disordered" evidence="1">
    <location>
        <begin position="63"/>
        <end position="128"/>
    </location>
</feature>
<reference evidence="2" key="1">
    <citation type="submission" date="2020-03" db="EMBL/GenBank/DDBJ databases">
        <authorList>
            <person name="Weist P."/>
        </authorList>
    </citation>
    <scope>NUCLEOTIDE SEQUENCE</scope>
</reference>
<proteinExistence type="predicted"/>
<organism evidence="2 3">
    <name type="scientific">Pleuronectes platessa</name>
    <name type="common">European plaice</name>
    <dbReference type="NCBI Taxonomy" id="8262"/>
    <lineage>
        <taxon>Eukaryota</taxon>
        <taxon>Metazoa</taxon>
        <taxon>Chordata</taxon>
        <taxon>Craniata</taxon>
        <taxon>Vertebrata</taxon>
        <taxon>Euteleostomi</taxon>
        <taxon>Actinopterygii</taxon>
        <taxon>Neopterygii</taxon>
        <taxon>Teleostei</taxon>
        <taxon>Neoteleostei</taxon>
        <taxon>Acanthomorphata</taxon>
        <taxon>Carangaria</taxon>
        <taxon>Pleuronectiformes</taxon>
        <taxon>Pleuronectoidei</taxon>
        <taxon>Pleuronectidae</taxon>
        <taxon>Pleuronectes</taxon>
    </lineage>
</organism>
<feature type="compositionally biased region" description="Polar residues" evidence="1">
    <location>
        <begin position="63"/>
        <end position="79"/>
    </location>
</feature>
<protein>
    <submittedName>
        <fullName evidence="2">Uncharacterized protein</fullName>
    </submittedName>
</protein>
<dbReference type="Proteomes" id="UP001153269">
    <property type="component" value="Unassembled WGS sequence"/>
</dbReference>
<evidence type="ECO:0000256" key="1">
    <source>
        <dbReference type="SAM" id="MobiDB-lite"/>
    </source>
</evidence>
<feature type="compositionally biased region" description="Polar residues" evidence="1">
    <location>
        <begin position="102"/>
        <end position="113"/>
    </location>
</feature>
<feature type="compositionally biased region" description="Basic and acidic residues" evidence="1">
    <location>
        <begin position="83"/>
        <end position="97"/>
    </location>
</feature>
<name>A0A9N7UGE4_PLEPL</name>
<keyword evidence="3" id="KW-1185">Reference proteome</keyword>
<dbReference type="AlphaFoldDB" id="A0A9N7UGE4"/>
<comment type="caution">
    <text evidence="2">The sequence shown here is derived from an EMBL/GenBank/DDBJ whole genome shotgun (WGS) entry which is preliminary data.</text>
</comment>
<gene>
    <name evidence="2" type="ORF">PLEPLA_LOCUS19585</name>
</gene>
<dbReference type="EMBL" id="CADEAL010001345">
    <property type="protein sequence ID" value="CAB1431528.1"/>
    <property type="molecule type" value="Genomic_DNA"/>
</dbReference>
<evidence type="ECO:0000313" key="3">
    <source>
        <dbReference type="Proteomes" id="UP001153269"/>
    </source>
</evidence>
<accession>A0A9N7UGE4</accession>